<organism evidence="1 2">
    <name type="scientific">Smallanthus sonchifolius</name>
    <dbReference type="NCBI Taxonomy" id="185202"/>
    <lineage>
        <taxon>Eukaryota</taxon>
        <taxon>Viridiplantae</taxon>
        <taxon>Streptophyta</taxon>
        <taxon>Embryophyta</taxon>
        <taxon>Tracheophyta</taxon>
        <taxon>Spermatophyta</taxon>
        <taxon>Magnoliopsida</taxon>
        <taxon>eudicotyledons</taxon>
        <taxon>Gunneridae</taxon>
        <taxon>Pentapetalae</taxon>
        <taxon>asterids</taxon>
        <taxon>campanulids</taxon>
        <taxon>Asterales</taxon>
        <taxon>Asteraceae</taxon>
        <taxon>Asteroideae</taxon>
        <taxon>Heliantheae alliance</taxon>
        <taxon>Millerieae</taxon>
        <taxon>Smallanthus</taxon>
    </lineage>
</organism>
<name>A0ACB8XX44_9ASTR</name>
<dbReference type="Proteomes" id="UP001056120">
    <property type="component" value="Linkage Group LG29"/>
</dbReference>
<protein>
    <submittedName>
        <fullName evidence="1">Uncharacterized protein</fullName>
    </submittedName>
</protein>
<comment type="caution">
    <text evidence="1">The sequence shown here is derived from an EMBL/GenBank/DDBJ whole genome shotgun (WGS) entry which is preliminary data.</text>
</comment>
<keyword evidence="2" id="KW-1185">Reference proteome</keyword>
<dbReference type="EMBL" id="CM042046">
    <property type="protein sequence ID" value="KAI3675757.1"/>
    <property type="molecule type" value="Genomic_DNA"/>
</dbReference>
<evidence type="ECO:0000313" key="2">
    <source>
        <dbReference type="Proteomes" id="UP001056120"/>
    </source>
</evidence>
<reference evidence="1 2" key="2">
    <citation type="journal article" date="2022" name="Mol. Ecol. Resour.">
        <title>The genomes of chicory, endive, great burdock and yacon provide insights into Asteraceae paleo-polyploidization history and plant inulin production.</title>
        <authorList>
            <person name="Fan W."/>
            <person name="Wang S."/>
            <person name="Wang H."/>
            <person name="Wang A."/>
            <person name="Jiang F."/>
            <person name="Liu H."/>
            <person name="Zhao H."/>
            <person name="Xu D."/>
            <person name="Zhang Y."/>
        </authorList>
    </citation>
    <scope>NUCLEOTIDE SEQUENCE [LARGE SCALE GENOMIC DNA]</scope>
    <source>
        <strain evidence="2">cv. Yunnan</strain>
        <tissue evidence="1">Leaves</tissue>
    </source>
</reference>
<reference evidence="2" key="1">
    <citation type="journal article" date="2022" name="Mol. Ecol. Resour.">
        <title>The genomes of chicory, endive, great burdock and yacon provide insights into Asteraceae palaeo-polyploidization history and plant inulin production.</title>
        <authorList>
            <person name="Fan W."/>
            <person name="Wang S."/>
            <person name="Wang H."/>
            <person name="Wang A."/>
            <person name="Jiang F."/>
            <person name="Liu H."/>
            <person name="Zhao H."/>
            <person name="Xu D."/>
            <person name="Zhang Y."/>
        </authorList>
    </citation>
    <scope>NUCLEOTIDE SEQUENCE [LARGE SCALE GENOMIC DNA]</scope>
    <source>
        <strain evidence="2">cv. Yunnan</strain>
    </source>
</reference>
<proteinExistence type="predicted"/>
<evidence type="ECO:0000313" key="1">
    <source>
        <dbReference type="EMBL" id="KAI3675757.1"/>
    </source>
</evidence>
<accession>A0ACB8XX44</accession>
<sequence length="95" mass="10883">MKDSTKIDRSIEREQLHACNWSPYVADFNHIKICHSSPLHRRIASSSLGERRISFKVETLEIPWHSMVPSEGEEQCIGQERKRGATCTICICAEL</sequence>
<gene>
    <name evidence="1" type="ORF">L1987_85350</name>
</gene>